<dbReference type="EMBL" id="OD005254">
    <property type="protein sequence ID" value="CAD7411278.1"/>
    <property type="molecule type" value="Genomic_DNA"/>
</dbReference>
<dbReference type="GO" id="GO:0034220">
    <property type="term" value="P:monoatomic ion transmembrane transport"/>
    <property type="evidence" value="ECO:0007669"/>
    <property type="project" value="UniProtKB-KW"/>
</dbReference>
<keyword evidence="4" id="KW-1003">Cell membrane</keyword>
<keyword evidence="8" id="KW-1133">Transmembrane helix</keyword>
<dbReference type="InterPro" id="IPR000990">
    <property type="entry name" value="Innexin"/>
</dbReference>
<proteinExistence type="predicted"/>
<accession>A0A7R9DAR2</accession>
<gene>
    <name evidence="12" type="ORF">TPSB3V08_LOCUS7787</name>
</gene>
<organism evidence="12">
    <name type="scientific">Timema poppense</name>
    <name type="common">Walking stick</name>
    <dbReference type="NCBI Taxonomy" id="170557"/>
    <lineage>
        <taxon>Eukaryota</taxon>
        <taxon>Metazoa</taxon>
        <taxon>Ecdysozoa</taxon>
        <taxon>Arthropoda</taxon>
        <taxon>Hexapoda</taxon>
        <taxon>Insecta</taxon>
        <taxon>Pterygota</taxon>
        <taxon>Neoptera</taxon>
        <taxon>Polyneoptera</taxon>
        <taxon>Phasmatodea</taxon>
        <taxon>Timematodea</taxon>
        <taxon>Timematoidea</taxon>
        <taxon>Timematidae</taxon>
        <taxon>Timema</taxon>
    </lineage>
</organism>
<evidence type="ECO:0000256" key="9">
    <source>
        <dbReference type="ARBA" id="ARBA00023065"/>
    </source>
</evidence>
<evidence type="ECO:0000256" key="1">
    <source>
        <dbReference type="ARBA" id="ARBA00004610"/>
    </source>
</evidence>
<comment type="subcellular location">
    <subcellularLocation>
        <location evidence="1">Cell junction</location>
        <location evidence="1">Gap junction</location>
    </subcellularLocation>
    <subcellularLocation>
        <location evidence="2">Cell membrane</location>
        <topology evidence="2">Multi-pass membrane protein</topology>
    </subcellularLocation>
</comment>
<evidence type="ECO:0000256" key="4">
    <source>
        <dbReference type="ARBA" id="ARBA00022475"/>
    </source>
</evidence>
<dbReference type="Pfam" id="PF00876">
    <property type="entry name" value="Innexin"/>
    <property type="match status" value="1"/>
</dbReference>
<evidence type="ECO:0000256" key="10">
    <source>
        <dbReference type="ARBA" id="ARBA00023136"/>
    </source>
</evidence>
<keyword evidence="11" id="KW-0407">Ion channel</keyword>
<dbReference type="AlphaFoldDB" id="A0A7R9DAR2"/>
<reference evidence="12" key="1">
    <citation type="submission" date="2020-11" db="EMBL/GenBank/DDBJ databases">
        <authorList>
            <person name="Tran Van P."/>
        </authorList>
    </citation>
    <scope>NUCLEOTIDE SEQUENCE</scope>
</reference>
<keyword evidence="6" id="KW-0303">Gap junction</keyword>
<evidence type="ECO:0000256" key="7">
    <source>
        <dbReference type="ARBA" id="ARBA00022949"/>
    </source>
</evidence>
<evidence type="ECO:0000256" key="3">
    <source>
        <dbReference type="ARBA" id="ARBA00022448"/>
    </source>
</evidence>
<name>A0A7R9DAR2_TIMPO</name>
<protein>
    <submittedName>
        <fullName evidence="12">Uncharacterized protein</fullName>
    </submittedName>
</protein>
<keyword evidence="5" id="KW-0812">Transmembrane</keyword>
<evidence type="ECO:0000256" key="11">
    <source>
        <dbReference type="ARBA" id="ARBA00023303"/>
    </source>
</evidence>
<keyword evidence="10" id="KW-0472">Membrane</keyword>
<evidence type="ECO:0000256" key="6">
    <source>
        <dbReference type="ARBA" id="ARBA00022868"/>
    </source>
</evidence>
<evidence type="ECO:0000256" key="2">
    <source>
        <dbReference type="ARBA" id="ARBA00004651"/>
    </source>
</evidence>
<sequence length="94" mass="11397">MSRKNFAVSPYQTRCTMLQAILFYTPRWLWKNWEGGKIHALMMDLDVGICSEIEKKQKKKLLLDYLWDNLKFHNWWAYRYYFCELLALANVIGK</sequence>
<dbReference type="GO" id="GO:0005886">
    <property type="term" value="C:plasma membrane"/>
    <property type="evidence" value="ECO:0007669"/>
    <property type="project" value="UniProtKB-SubCell"/>
</dbReference>
<keyword evidence="7" id="KW-0965">Cell junction</keyword>
<dbReference type="GO" id="GO:0005921">
    <property type="term" value="C:gap junction"/>
    <property type="evidence" value="ECO:0007669"/>
    <property type="project" value="UniProtKB-SubCell"/>
</dbReference>
<evidence type="ECO:0000256" key="8">
    <source>
        <dbReference type="ARBA" id="ARBA00022989"/>
    </source>
</evidence>
<keyword evidence="3" id="KW-0813">Transport</keyword>
<evidence type="ECO:0000313" key="12">
    <source>
        <dbReference type="EMBL" id="CAD7411278.1"/>
    </source>
</evidence>
<keyword evidence="9" id="KW-0406">Ion transport</keyword>
<evidence type="ECO:0000256" key="5">
    <source>
        <dbReference type="ARBA" id="ARBA00022692"/>
    </source>
</evidence>